<dbReference type="SUPFAM" id="SSF46785">
    <property type="entry name" value="Winged helix' DNA-binding domain"/>
    <property type="match status" value="1"/>
</dbReference>
<dbReference type="PANTHER" id="PTHR34580:SF1">
    <property type="entry name" value="PROTEIN PAFC"/>
    <property type="match status" value="1"/>
</dbReference>
<evidence type="ECO:0000259" key="2">
    <source>
        <dbReference type="Pfam" id="PF25583"/>
    </source>
</evidence>
<evidence type="ECO:0000259" key="1">
    <source>
        <dbReference type="Pfam" id="PF13280"/>
    </source>
</evidence>
<dbReference type="PANTHER" id="PTHR34580">
    <property type="match status" value="1"/>
</dbReference>
<name>A0AAN1VEF7_9BORD</name>
<evidence type="ECO:0000313" key="4">
    <source>
        <dbReference type="Proteomes" id="UP000282741"/>
    </source>
</evidence>
<dbReference type="Pfam" id="PF25583">
    <property type="entry name" value="WCX"/>
    <property type="match status" value="1"/>
</dbReference>
<dbReference type="InterPro" id="IPR036390">
    <property type="entry name" value="WH_DNA-bd_sf"/>
</dbReference>
<dbReference type="AlphaFoldDB" id="A0AAN1VEF7"/>
<dbReference type="Pfam" id="PF13280">
    <property type="entry name" value="WYL"/>
    <property type="match status" value="1"/>
</dbReference>
<reference evidence="4" key="1">
    <citation type="submission" date="2017-10" db="EMBL/GenBank/DDBJ databases">
        <title>Whole genome sequencing of various Bordetella species.</title>
        <authorList>
            <person name="Weigand M.R."/>
            <person name="Loparev V."/>
            <person name="Peng Y."/>
            <person name="Bowden K.E."/>
            <person name="Tondella M.L."/>
            <person name="Williams M.M."/>
        </authorList>
    </citation>
    <scope>NUCLEOTIDE SEQUENCE [LARGE SCALE GENOMIC DNA]</scope>
    <source>
        <strain evidence="4">H720</strain>
    </source>
</reference>
<sequence length="360" mass="40605">MPQRQKLDPIHLDILDLLQRDGGWVTSRALHERLRPSYGHSPAAAKTIQRALQRLLDGGFIEGAGNSSARTWRHLTGRTPNKAEVKSVELAVALLQLEQYAANQLPAQSLQILRDYCDRSRELLHSHPTYPRYVQGRDWRGKTAVIDSSYPLLPPALDEGIMDAITQALYRGTALALRYQNASVPTETPQDYQVSPLALVERGSVLYLVSCRRSRSTGSYVRYLHRVDRITRASATDTPADPDPGFELERFLRQEHTLLFFPETPQRITLQVREHRFRSRLRQYRLSADQTVKETPYGFELSATVSPSLTFKQFLLGLAPDVVLVEPASLRQELKQVLEQAHTAYSRAGFCTDDSGAGQS</sequence>
<organism evidence="3 4">
    <name type="scientific">Bordetella hinzii</name>
    <dbReference type="NCBI Taxonomy" id="103855"/>
    <lineage>
        <taxon>Bacteria</taxon>
        <taxon>Pseudomonadati</taxon>
        <taxon>Pseudomonadota</taxon>
        <taxon>Betaproteobacteria</taxon>
        <taxon>Burkholderiales</taxon>
        <taxon>Alcaligenaceae</taxon>
        <taxon>Bordetella</taxon>
    </lineage>
</organism>
<gene>
    <name evidence="3" type="ORF">CS347_02445</name>
</gene>
<dbReference type="InterPro" id="IPR057727">
    <property type="entry name" value="WCX_dom"/>
</dbReference>
<dbReference type="Proteomes" id="UP000282741">
    <property type="component" value="Chromosome"/>
</dbReference>
<dbReference type="PROSITE" id="PS52050">
    <property type="entry name" value="WYL"/>
    <property type="match status" value="1"/>
</dbReference>
<dbReference type="EMBL" id="CP024172">
    <property type="protein sequence ID" value="AZW15719.1"/>
    <property type="molecule type" value="Genomic_DNA"/>
</dbReference>
<evidence type="ECO:0000313" key="3">
    <source>
        <dbReference type="EMBL" id="AZW15719.1"/>
    </source>
</evidence>
<protein>
    <submittedName>
        <fullName evidence="3">WYL domain-containing protein</fullName>
    </submittedName>
</protein>
<dbReference type="InterPro" id="IPR026881">
    <property type="entry name" value="WYL_dom"/>
</dbReference>
<accession>A0AAN1VEF7</accession>
<feature type="domain" description="WYL" evidence="1">
    <location>
        <begin position="161"/>
        <end position="233"/>
    </location>
</feature>
<dbReference type="InterPro" id="IPR051534">
    <property type="entry name" value="CBASS_pafABC_assoc_protein"/>
</dbReference>
<dbReference type="KEGG" id="bhz:ACR54_01153"/>
<dbReference type="RefSeq" id="WP_029579154.1">
    <property type="nucleotide sequence ID" value="NZ_CP012076.1"/>
</dbReference>
<proteinExistence type="predicted"/>
<feature type="domain" description="WCX" evidence="2">
    <location>
        <begin position="267"/>
        <end position="341"/>
    </location>
</feature>